<dbReference type="Pfam" id="PF01344">
    <property type="entry name" value="Kelch_1"/>
    <property type="match status" value="2"/>
</dbReference>
<evidence type="ECO:0000313" key="3">
    <source>
        <dbReference type="EMBL" id="CAF4447066.1"/>
    </source>
</evidence>
<dbReference type="SMART" id="SM00612">
    <property type="entry name" value="Kelch"/>
    <property type="match status" value="1"/>
</dbReference>
<dbReference type="AlphaFoldDB" id="A0A820SB70"/>
<dbReference type="InterPro" id="IPR006652">
    <property type="entry name" value="Kelch_1"/>
</dbReference>
<dbReference type="InterPro" id="IPR015915">
    <property type="entry name" value="Kelch-typ_b-propeller"/>
</dbReference>
<dbReference type="PANTHER" id="PTHR46344:SF27">
    <property type="entry name" value="KELCH REPEAT SUPERFAMILY PROTEIN"/>
    <property type="match status" value="1"/>
</dbReference>
<dbReference type="PANTHER" id="PTHR46344">
    <property type="entry name" value="OS02G0202900 PROTEIN"/>
    <property type="match status" value="1"/>
</dbReference>
<evidence type="ECO:0000256" key="1">
    <source>
        <dbReference type="ARBA" id="ARBA00022441"/>
    </source>
</evidence>
<name>A0A820SB70_9BILA</name>
<evidence type="ECO:0000256" key="2">
    <source>
        <dbReference type="ARBA" id="ARBA00022737"/>
    </source>
</evidence>
<dbReference type="InterPro" id="IPR037293">
    <property type="entry name" value="Gal_Oxidase_central_sf"/>
</dbReference>
<accession>A0A820SB70</accession>
<keyword evidence="1" id="KW-0880">Kelch repeat</keyword>
<keyword evidence="2" id="KW-0677">Repeat</keyword>
<sequence>MLGNGKVLVSGGLHTGGGIYVSSADLYDPSTITWTSASSMSSPHADAMASILTNDTVLVVGGSAVATLSSAEIYNLPTNTWTST</sequence>
<dbReference type="Gene3D" id="2.130.10.80">
    <property type="entry name" value="Galactose oxidase/kelch, beta-propeller"/>
    <property type="match status" value="1"/>
</dbReference>
<feature type="non-terminal residue" evidence="3">
    <location>
        <position position="84"/>
    </location>
</feature>
<reference evidence="3" key="1">
    <citation type="submission" date="2021-02" db="EMBL/GenBank/DDBJ databases">
        <authorList>
            <person name="Nowell W R."/>
        </authorList>
    </citation>
    <scope>NUCLEOTIDE SEQUENCE</scope>
</reference>
<dbReference type="SUPFAM" id="SSF117281">
    <property type="entry name" value="Kelch motif"/>
    <property type="match status" value="1"/>
</dbReference>
<organism evidence="3 4">
    <name type="scientific">Adineta steineri</name>
    <dbReference type="NCBI Taxonomy" id="433720"/>
    <lineage>
        <taxon>Eukaryota</taxon>
        <taxon>Metazoa</taxon>
        <taxon>Spiralia</taxon>
        <taxon>Gnathifera</taxon>
        <taxon>Rotifera</taxon>
        <taxon>Eurotatoria</taxon>
        <taxon>Bdelloidea</taxon>
        <taxon>Adinetida</taxon>
        <taxon>Adinetidae</taxon>
        <taxon>Adineta</taxon>
    </lineage>
</organism>
<protein>
    <submittedName>
        <fullName evidence="3">Uncharacterized protein</fullName>
    </submittedName>
</protein>
<proteinExistence type="predicted"/>
<dbReference type="EMBL" id="CAJOAZ010032387">
    <property type="protein sequence ID" value="CAF4447066.1"/>
    <property type="molecule type" value="Genomic_DNA"/>
</dbReference>
<comment type="caution">
    <text evidence="3">The sequence shown here is derived from an EMBL/GenBank/DDBJ whole genome shotgun (WGS) entry which is preliminary data.</text>
</comment>
<gene>
    <name evidence="3" type="ORF">OXD698_LOCUS54165</name>
</gene>
<dbReference type="Proteomes" id="UP000663844">
    <property type="component" value="Unassembled WGS sequence"/>
</dbReference>
<evidence type="ECO:0000313" key="4">
    <source>
        <dbReference type="Proteomes" id="UP000663844"/>
    </source>
</evidence>